<protein>
    <recommendedName>
        <fullName evidence="5">Phosphoenolpyruvate guanylyltransferase</fullName>
        <shortName evidence="5">PEP guanylyltransferase</shortName>
        <ecNumber evidence="5">2.7.7.105</ecNumber>
    </recommendedName>
</protein>
<reference evidence="7" key="1">
    <citation type="journal article" date="2019" name="Int. J. Syst. Evol. Microbiol.">
        <title>The Global Catalogue of Microorganisms (GCM) 10K type strain sequencing project: providing services to taxonomists for standard genome sequencing and annotation.</title>
        <authorList>
            <consortium name="The Broad Institute Genomics Platform"/>
            <consortium name="The Broad Institute Genome Sequencing Center for Infectious Disease"/>
            <person name="Wu L."/>
            <person name="Ma J."/>
        </authorList>
    </citation>
    <scope>NUCLEOTIDE SEQUENCE [LARGE SCALE GENOMIC DNA]</scope>
    <source>
        <strain evidence="7">JCM 10696</strain>
    </source>
</reference>
<keyword evidence="1 5" id="KW-0808">Transferase</keyword>
<dbReference type="InterPro" id="IPR002835">
    <property type="entry name" value="CofC"/>
</dbReference>
<dbReference type="PANTHER" id="PTHR40392:SF1">
    <property type="entry name" value="2-PHOSPHO-L-LACTATE GUANYLYLTRANSFERASE"/>
    <property type="match status" value="1"/>
</dbReference>
<feature type="binding site" evidence="5">
    <location>
        <position position="148"/>
    </location>
    <ligand>
        <name>phosphoenolpyruvate</name>
        <dbReference type="ChEBI" id="CHEBI:58702"/>
    </ligand>
</feature>
<dbReference type="GO" id="GO:0016779">
    <property type="term" value="F:nucleotidyltransferase activity"/>
    <property type="evidence" value="ECO:0007669"/>
    <property type="project" value="UniProtKB-KW"/>
</dbReference>
<dbReference type="NCBIfam" id="TIGR03552">
    <property type="entry name" value="F420_cofC"/>
    <property type="match status" value="1"/>
</dbReference>
<evidence type="ECO:0000313" key="6">
    <source>
        <dbReference type="EMBL" id="GAA0963224.1"/>
    </source>
</evidence>
<dbReference type="Proteomes" id="UP001500665">
    <property type="component" value="Unassembled WGS sequence"/>
</dbReference>
<feature type="binding site" evidence="5">
    <location>
        <position position="151"/>
    </location>
    <ligand>
        <name>phosphoenolpyruvate</name>
        <dbReference type="ChEBI" id="CHEBI:58702"/>
    </ligand>
</feature>
<organism evidence="6 7">
    <name type="scientific">Actinocorallia libanotica</name>
    <dbReference type="NCBI Taxonomy" id="46162"/>
    <lineage>
        <taxon>Bacteria</taxon>
        <taxon>Bacillati</taxon>
        <taxon>Actinomycetota</taxon>
        <taxon>Actinomycetes</taxon>
        <taxon>Streptosporangiales</taxon>
        <taxon>Thermomonosporaceae</taxon>
        <taxon>Actinocorallia</taxon>
    </lineage>
</organism>
<keyword evidence="4 5" id="KW-0342">GTP-binding</keyword>
<dbReference type="EC" id="2.7.7.105" evidence="5"/>
<evidence type="ECO:0000256" key="2">
    <source>
        <dbReference type="ARBA" id="ARBA00022695"/>
    </source>
</evidence>
<keyword evidence="3 5" id="KW-0547">Nucleotide-binding</keyword>
<evidence type="ECO:0000256" key="5">
    <source>
        <dbReference type="HAMAP-Rule" id="MF_02114"/>
    </source>
</evidence>
<name>A0ABP4CA00_9ACTN</name>
<evidence type="ECO:0000313" key="7">
    <source>
        <dbReference type="Proteomes" id="UP001500665"/>
    </source>
</evidence>
<comment type="catalytic activity">
    <reaction evidence="5">
        <text>phosphoenolpyruvate + GTP + H(+) = enolpyruvoyl-2-diphospho-5'-guanosine + diphosphate</text>
        <dbReference type="Rhea" id="RHEA:30519"/>
        <dbReference type="ChEBI" id="CHEBI:15378"/>
        <dbReference type="ChEBI" id="CHEBI:33019"/>
        <dbReference type="ChEBI" id="CHEBI:37565"/>
        <dbReference type="ChEBI" id="CHEBI:58702"/>
        <dbReference type="ChEBI" id="CHEBI:143701"/>
        <dbReference type="EC" id="2.7.7.105"/>
    </reaction>
</comment>
<evidence type="ECO:0000256" key="1">
    <source>
        <dbReference type="ARBA" id="ARBA00022679"/>
    </source>
</evidence>
<evidence type="ECO:0000256" key="4">
    <source>
        <dbReference type="ARBA" id="ARBA00023134"/>
    </source>
</evidence>
<keyword evidence="2 5" id="KW-0548">Nucleotidyltransferase</keyword>
<evidence type="ECO:0000256" key="3">
    <source>
        <dbReference type="ARBA" id="ARBA00022741"/>
    </source>
</evidence>
<dbReference type="EMBL" id="BAAAHH010000029">
    <property type="protein sequence ID" value="GAA0963224.1"/>
    <property type="molecule type" value="Genomic_DNA"/>
</dbReference>
<accession>A0ABP4CA00</accession>
<comment type="caution">
    <text evidence="6">The sequence shown here is derived from an EMBL/GenBank/DDBJ whole genome shotgun (WGS) entry which is preliminary data.</text>
</comment>
<dbReference type="HAMAP" id="MF_02114">
    <property type="entry name" value="CofC"/>
    <property type="match status" value="1"/>
</dbReference>
<comment type="pathway">
    <text evidence="5">Cofactor biosynthesis; coenzyme F420 biosynthesis.</text>
</comment>
<comment type="function">
    <text evidence="5">Guanylyltransferase that catalyzes the activation of phosphoenolpyruvate (PEP) as enolpyruvoyl-2-diphospho-5'-guanosine, via the condensation of PEP with GTP. It is involved in the biosynthesis of coenzyme F420, a hydride carrier cofactor.</text>
</comment>
<feature type="binding site" evidence="5">
    <location>
        <position position="132"/>
    </location>
    <ligand>
        <name>phosphoenolpyruvate</name>
        <dbReference type="ChEBI" id="CHEBI:58702"/>
    </ligand>
</feature>
<comment type="similarity">
    <text evidence="5">Belongs to the CofC family.</text>
</comment>
<dbReference type="Pfam" id="PF01983">
    <property type="entry name" value="CofC"/>
    <property type="match status" value="1"/>
</dbReference>
<sequence>MIVPVKRLSLGKSRLASAAGAYRGELALAIATDTVGAALRCAAVGDVVVVTEDPLAAERLGGLGALVVPEGPVPGLNEALRQGARYAAPRGLGLAALQADLPALRPGELEAVLAGAELLPRAFLPDRAGTGTVLYSARPGEVFAPAFGGASRDRHLALGVPEISAGPVPSVRTDVDTLADLKAALELGVGPHTAAVAEKILAAHTR</sequence>
<dbReference type="SUPFAM" id="SSF53448">
    <property type="entry name" value="Nucleotide-diphospho-sugar transferases"/>
    <property type="match status" value="1"/>
</dbReference>
<dbReference type="Gene3D" id="3.90.550.10">
    <property type="entry name" value="Spore Coat Polysaccharide Biosynthesis Protein SpsA, Chain A"/>
    <property type="match status" value="1"/>
</dbReference>
<dbReference type="PANTHER" id="PTHR40392">
    <property type="entry name" value="2-PHOSPHO-L-LACTATE GUANYLYLTRANSFERASE"/>
    <property type="match status" value="1"/>
</dbReference>
<gene>
    <name evidence="6" type="primary">cofC</name>
    <name evidence="5" type="synonym">fbiD</name>
    <name evidence="6" type="ORF">GCM10009550_58500</name>
</gene>
<proteinExistence type="inferred from homology"/>
<dbReference type="InterPro" id="IPR029044">
    <property type="entry name" value="Nucleotide-diphossugar_trans"/>
</dbReference>
<keyword evidence="7" id="KW-1185">Reference proteome</keyword>